<dbReference type="SMART" id="SM00910">
    <property type="entry name" value="HIRAN"/>
    <property type="match status" value="1"/>
</dbReference>
<comment type="subcellular location">
    <subcellularLocation>
        <location evidence="1">Nucleus</location>
    </subcellularLocation>
</comment>
<evidence type="ECO:0000256" key="8">
    <source>
        <dbReference type="ARBA" id="ARBA00022833"/>
    </source>
</evidence>
<dbReference type="Pfam" id="PF00097">
    <property type="entry name" value="zf-C3HC4"/>
    <property type="match status" value="1"/>
</dbReference>
<dbReference type="InterPro" id="IPR001650">
    <property type="entry name" value="Helicase_C-like"/>
</dbReference>
<dbReference type="InterPro" id="IPR001841">
    <property type="entry name" value="Znf_RING"/>
</dbReference>
<dbReference type="InterPro" id="IPR038718">
    <property type="entry name" value="SNF2-like_sf"/>
</dbReference>
<evidence type="ECO:0000256" key="11">
    <source>
        <dbReference type="PROSITE-ProRule" id="PRU00175"/>
    </source>
</evidence>
<organism evidence="17 18">
    <name type="scientific">Marasmius tenuissimus</name>
    <dbReference type="NCBI Taxonomy" id="585030"/>
    <lineage>
        <taxon>Eukaryota</taxon>
        <taxon>Fungi</taxon>
        <taxon>Dikarya</taxon>
        <taxon>Basidiomycota</taxon>
        <taxon>Agaricomycotina</taxon>
        <taxon>Agaricomycetes</taxon>
        <taxon>Agaricomycetidae</taxon>
        <taxon>Agaricales</taxon>
        <taxon>Marasmiineae</taxon>
        <taxon>Marasmiaceae</taxon>
        <taxon>Marasmius</taxon>
    </lineage>
</organism>
<dbReference type="Pfam" id="PF00176">
    <property type="entry name" value="SNF2-rel_dom"/>
    <property type="match status" value="1"/>
</dbReference>
<evidence type="ECO:0000256" key="13">
    <source>
        <dbReference type="SAM" id="MobiDB-lite"/>
    </source>
</evidence>
<dbReference type="SUPFAM" id="SSF52540">
    <property type="entry name" value="P-loop containing nucleoside triphosphate hydrolases"/>
    <property type="match status" value="2"/>
</dbReference>
<keyword evidence="3" id="KW-0479">Metal-binding</keyword>
<keyword evidence="5 11" id="KW-0863">Zinc-finger</keyword>
<evidence type="ECO:0000259" key="14">
    <source>
        <dbReference type="PROSITE" id="PS50089"/>
    </source>
</evidence>
<feature type="region of interest" description="Disordered" evidence="13">
    <location>
        <begin position="774"/>
        <end position="802"/>
    </location>
</feature>
<dbReference type="InterPro" id="IPR018957">
    <property type="entry name" value="Znf_C3HC4_RING-type"/>
</dbReference>
<dbReference type="Proteomes" id="UP001437256">
    <property type="component" value="Unassembled WGS sequence"/>
</dbReference>
<evidence type="ECO:0000256" key="12">
    <source>
        <dbReference type="SAM" id="Coils"/>
    </source>
</evidence>
<feature type="domain" description="Helicase C-terminal" evidence="16">
    <location>
        <begin position="804"/>
        <end position="1057"/>
    </location>
</feature>
<feature type="domain" description="Helicase ATP-binding" evidence="15">
    <location>
        <begin position="387"/>
        <end position="566"/>
    </location>
</feature>
<dbReference type="SMART" id="SM00184">
    <property type="entry name" value="RING"/>
    <property type="match status" value="1"/>
</dbReference>
<dbReference type="InterPro" id="IPR017907">
    <property type="entry name" value="Znf_RING_CS"/>
</dbReference>
<evidence type="ECO:0000256" key="5">
    <source>
        <dbReference type="ARBA" id="ARBA00022771"/>
    </source>
</evidence>
<feature type="domain" description="RING-type" evidence="14">
    <location>
        <begin position="729"/>
        <end position="767"/>
    </location>
</feature>
<comment type="caution">
    <text evidence="17">The sequence shown here is derived from an EMBL/GenBank/DDBJ whole genome shotgun (WGS) entry which is preliminary data.</text>
</comment>
<evidence type="ECO:0000256" key="2">
    <source>
        <dbReference type="ARBA" id="ARBA00007025"/>
    </source>
</evidence>
<feature type="region of interest" description="Disordered" evidence="13">
    <location>
        <begin position="1"/>
        <end position="104"/>
    </location>
</feature>
<evidence type="ECO:0000256" key="3">
    <source>
        <dbReference type="ARBA" id="ARBA00022723"/>
    </source>
</evidence>
<evidence type="ECO:0000259" key="15">
    <source>
        <dbReference type="PROSITE" id="PS51192"/>
    </source>
</evidence>
<feature type="compositionally biased region" description="Polar residues" evidence="13">
    <location>
        <begin position="69"/>
        <end position="83"/>
    </location>
</feature>
<gene>
    <name evidence="17" type="ORF">AAF712_004204</name>
</gene>
<feature type="coiled-coil region" evidence="12">
    <location>
        <begin position="273"/>
        <end position="300"/>
    </location>
</feature>
<keyword evidence="18" id="KW-1185">Reference proteome</keyword>
<evidence type="ECO:0000259" key="16">
    <source>
        <dbReference type="PROSITE" id="PS51194"/>
    </source>
</evidence>
<keyword evidence="9" id="KW-0067">ATP-binding</keyword>
<dbReference type="PROSITE" id="PS00518">
    <property type="entry name" value="ZF_RING_1"/>
    <property type="match status" value="1"/>
</dbReference>
<keyword evidence="7" id="KW-0347">Helicase</keyword>
<dbReference type="PANTHER" id="PTHR45626:SF17">
    <property type="entry name" value="HELICASE-LIKE TRANSCRIPTION FACTOR"/>
    <property type="match status" value="1"/>
</dbReference>
<evidence type="ECO:0000256" key="9">
    <source>
        <dbReference type="ARBA" id="ARBA00022840"/>
    </source>
</evidence>
<evidence type="ECO:0000313" key="17">
    <source>
        <dbReference type="EMBL" id="KAL0068873.1"/>
    </source>
</evidence>
<dbReference type="Gene3D" id="3.40.50.300">
    <property type="entry name" value="P-loop containing nucleotide triphosphate hydrolases"/>
    <property type="match status" value="1"/>
</dbReference>
<dbReference type="PROSITE" id="PS51192">
    <property type="entry name" value="HELICASE_ATP_BIND_1"/>
    <property type="match status" value="1"/>
</dbReference>
<evidence type="ECO:0000256" key="7">
    <source>
        <dbReference type="ARBA" id="ARBA00022806"/>
    </source>
</evidence>
<dbReference type="InterPro" id="IPR014001">
    <property type="entry name" value="Helicase_ATP-bd"/>
</dbReference>
<dbReference type="Gene3D" id="3.30.70.2330">
    <property type="match status" value="1"/>
</dbReference>
<evidence type="ECO:0000256" key="1">
    <source>
        <dbReference type="ARBA" id="ARBA00004123"/>
    </source>
</evidence>
<dbReference type="InterPro" id="IPR014905">
    <property type="entry name" value="HIRAN"/>
</dbReference>
<dbReference type="Gene3D" id="3.30.40.10">
    <property type="entry name" value="Zinc/RING finger domain, C3HC4 (zinc finger)"/>
    <property type="match status" value="1"/>
</dbReference>
<feature type="compositionally biased region" description="Basic residues" evidence="13">
    <location>
        <begin position="886"/>
        <end position="896"/>
    </location>
</feature>
<keyword evidence="10" id="KW-0539">Nucleus</keyword>
<dbReference type="SMART" id="SM00487">
    <property type="entry name" value="DEXDc"/>
    <property type="match status" value="1"/>
</dbReference>
<keyword evidence="4" id="KW-0547">Nucleotide-binding</keyword>
<evidence type="ECO:0000256" key="4">
    <source>
        <dbReference type="ARBA" id="ARBA00022741"/>
    </source>
</evidence>
<evidence type="ECO:0000256" key="10">
    <source>
        <dbReference type="ARBA" id="ARBA00023242"/>
    </source>
</evidence>
<keyword evidence="12" id="KW-0175">Coiled coil</keyword>
<dbReference type="InterPro" id="IPR027417">
    <property type="entry name" value="P-loop_NTPase"/>
</dbReference>
<dbReference type="Pfam" id="PF08797">
    <property type="entry name" value="HIRAN"/>
    <property type="match status" value="1"/>
</dbReference>
<feature type="region of interest" description="Disordered" evidence="13">
    <location>
        <begin position="871"/>
        <end position="944"/>
    </location>
</feature>
<dbReference type="Pfam" id="PF00271">
    <property type="entry name" value="Helicase_C"/>
    <property type="match status" value="2"/>
</dbReference>
<dbReference type="CDD" id="cd18793">
    <property type="entry name" value="SF2_C_SNF"/>
    <property type="match status" value="1"/>
</dbReference>
<comment type="similarity">
    <text evidence="2">Belongs to the SNF2/RAD54 helicase family.</text>
</comment>
<dbReference type="PROSITE" id="PS51194">
    <property type="entry name" value="HELICASE_CTER"/>
    <property type="match status" value="1"/>
</dbReference>
<dbReference type="PANTHER" id="PTHR45626">
    <property type="entry name" value="TRANSCRIPTION TERMINATION FACTOR 2-RELATED"/>
    <property type="match status" value="1"/>
</dbReference>
<keyword evidence="8" id="KW-0862">Zinc</keyword>
<dbReference type="InterPro" id="IPR013083">
    <property type="entry name" value="Znf_RING/FYVE/PHD"/>
</dbReference>
<keyword evidence="6" id="KW-0378">Hydrolase</keyword>
<dbReference type="InterPro" id="IPR050628">
    <property type="entry name" value="SNF2_RAD54_helicase_TF"/>
</dbReference>
<dbReference type="EMBL" id="JBBXMP010000016">
    <property type="protein sequence ID" value="KAL0068873.1"/>
    <property type="molecule type" value="Genomic_DNA"/>
</dbReference>
<accession>A0ABR3A5J9</accession>
<sequence length="1077" mass="119357">MELAVAGLEDVHGFSQLKPSDQQRIRKAVATRRVDPSDIPQSARPTPANVANVGTSRPEKRKLPPPESQARSPVSQPMPSGSQVRPAATPPSIRPIAIEDDAGTDNAEEAIDELICEYTSKVVGIQYYRGLVGPGEEVVLQREPTNRYDGNAIRVLNIAGTQVGHIPRNVASNLAPLLDARKITLEGVMLDGNLGGRSGVWNLTVKIKIYGPSDKVNELEERLQWAIPAGSSRKRITAAPSSSQYQPPPPLYNAPSQRAPGQTPEQMERIRKQQDALKKAAELREMLNTLEKVNDEGRRASLLDSLCSVDDVLALPVHEDAPGPSKGDLTVELLKHQKQGLRWCLERENPVLPSTVDDKPVQFWQLKENPVLGKRYYFNIATKTPQEAAPSLGRGALFADAMGLGKTLTMLALILATKKDVPSGFSSATLVVVPLSVLSNWEKQIKDHCAAHTLTHCTYYGASRDKLSASDLERCDVVFTTYQTVTAEHDTSSGRATKKKKLDRALFDVKWKRVVLDEGHQIRNPKTKMAQAVCALESQRRWVLTGTPIINSPRDLGSLLTFLRICQPLDSDDMFKRLLIRPLKDGRPEGAELLRALMNQVCIRRTKEMQDSAGNPLVPLPSVDMIKVPVALSKEARQLYDEIEQLSADRFQSILSSGSGNAILQSNALGMLTRMRQLALHPGLLPANYLEELRSAKVTEGQPAKIVTPEEKYRLQVRLGQSIEDSEECPICFSIPEEPKITSCAHFFCFPCIKEILSRDPKCPMDRGKLTLEDLFDPLPPTDATQPVLREPEPESRTQNSSAKIDQLVHLLQLTPAGEKSLVFSQFTSFLDKIGDTLAEKGIPFVRLDGKMSAKRREEAITRFSVPLAASKTSMRKDTTPQLSKGRTHRASRKKSVALETLDDNDDDSDDDFAMGTSEADYSDFEDDQPKKNSKGKGKGKQTFTEEDDLDDLAFATDENPAVMLLSLKAGAVGLNLTVANNVYLMDPWWQEGIESQAIDRVNRIGQTKPVHVYQLISENTVEARVLDIQERKKNLIKQAFSGMKSKETPRQQREARLQDLVELFGIRQQQASQSEA</sequence>
<name>A0ABR3A5J9_9AGAR</name>
<dbReference type="SUPFAM" id="SSF57850">
    <property type="entry name" value="RING/U-box"/>
    <property type="match status" value="1"/>
</dbReference>
<evidence type="ECO:0000313" key="18">
    <source>
        <dbReference type="Proteomes" id="UP001437256"/>
    </source>
</evidence>
<dbReference type="InterPro" id="IPR000330">
    <property type="entry name" value="SNF2_N"/>
</dbReference>
<dbReference type="Gene3D" id="3.40.50.10810">
    <property type="entry name" value="Tandem AAA-ATPase domain"/>
    <property type="match status" value="1"/>
</dbReference>
<feature type="compositionally biased region" description="Polar residues" evidence="13">
    <location>
        <begin position="254"/>
        <end position="265"/>
    </location>
</feature>
<protein>
    <submittedName>
        <fullName evidence="17">Uncharacterized protein</fullName>
    </submittedName>
</protein>
<evidence type="ECO:0000256" key="6">
    <source>
        <dbReference type="ARBA" id="ARBA00022801"/>
    </source>
</evidence>
<dbReference type="InterPro" id="IPR049730">
    <property type="entry name" value="SNF2/RAD54-like_C"/>
</dbReference>
<dbReference type="SMART" id="SM00490">
    <property type="entry name" value="HELICc"/>
    <property type="match status" value="1"/>
</dbReference>
<feature type="compositionally biased region" description="Acidic residues" evidence="13">
    <location>
        <begin position="901"/>
        <end position="913"/>
    </location>
</feature>
<dbReference type="PROSITE" id="PS50089">
    <property type="entry name" value="ZF_RING_2"/>
    <property type="match status" value="1"/>
</dbReference>
<reference evidence="17 18" key="1">
    <citation type="submission" date="2024-05" db="EMBL/GenBank/DDBJ databases">
        <title>A draft genome resource for the thread blight pathogen Marasmius tenuissimus strain MS-2.</title>
        <authorList>
            <person name="Yulfo-Soto G.E."/>
            <person name="Baruah I.K."/>
            <person name="Amoako-Attah I."/>
            <person name="Bukari Y."/>
            <person name="Meinhardt L.W."/>
            <person name="Bailey B.A."/>
            <person name="Cohen S.P."/>
        </authorList>
    </citation>
    <scope>NUCLEOTIDE SEQUENCE [LARGE SCALE GENOMIC DNA]</scope>
    <source>
        <strain evidence="17 18">MS-2</strain>
    </source>
</reference>
<feature type="region of interest" description="Disordered" evidence="13">
    <location>
        <begin position="234"/>
        <end position="265"/>
    </location>
</feature>
<proteinExistence type="inferred from homology"/>